<dbReference type="GO" id="GO:0005524">
    <property type="term" value="F:ATP binding"/>
    <property type="evidence" value="ECO:0007669"/>
    <property type="project" value="InterPro"/>
</dbReference>
<evidence type="ECO:0000313" key="5">
    <source>
        <dbReference type="Proteomes" id="UP000322918"/>
    </source>
</evidence>
<dbReference type="Gene3D" id="3.40.50.10810">
    <property type="entry name" value="Tandem AAA-ATPase domain"/>
    <property type="match status" value="1"/>
</dbReference>
<sequence>MILDNENENLKVHEWIASYTEQGKLDIVTGYFTIGALAWLSKTVNDKISDFRLVLGDIVNVDSIDNRPLDLLNENISIEASLKLSSISKEAVAFLKQDKVVAKTLEPNFCHAKSYLFNPLNKDDRAKYFISGSSNLTEAGIGLKHTNNIELNIAETGNSNQYKELVEWFEALWIRPQAHKEKTLVAPDGTKSKIDFKQYLINEIEKIFITYTPRELYYKVLFELFGNQLLETENDPDFNRQIGRLENSIVYNTLYEFQKKGVLSLIRMLQKYNGAILADAVGLGKTWSALAVIKFFQLQGREVLLLCPKKLDHNWRRYLKHQDSRFEKDQFDFFLRFHTDMHEERVEKYIDRADKYFTNDKPKLIVIDESHNLRNDKSNRYKFLLERILKENEDIKVLLLSATPINNSLNDIRNQFKLMLQGDVGGYEETLSIRNLDYTFRTAQKVFNEWREEPRPRISDFIKKLPANFFTLTDSLIVARTRKMIEGQQTGLAFPTKSKPVNLFVTPSQLGNFESFEELFDHFPPMLSGYQPSFYLEEENEEEKDILHDERQRDRFLVKMLYILMVKRLESSWFSFQSTVEKIKDHHQNALDKIKAYQEGRGNSKLNEKNENLFYDDNLQDDYEELTLGKKRKINLSDIDAAGNLENFKKDLKKDLDALGNLFINLQKFENKIQKETIRPGNLNSSDDKLQALIAEINKKRASGENNSNLKVVIFTVYRDTAQYLFNQLKSRGFDKLALVSGTGSQTSDSEEETKNFEPILERFAPFTKLFKEKEWDFHTTQKGIEAYHEWITWIAQNHPKTYTKVQQSIDILIATDALSEGQNLQDADMVINYDIHWNPVRIIQRLGRIDRLGSPNKKIFGINFWPSNNINSYLNLQKRIEHRMAAMKLTGSEVDEAFSETFQEMVFDESLDQRMNNRMMEQMQVTLEDLDGEKTFGFDHLSLEKYRQDLLEEFNKDKAKYLRMPKGVYTGFKADTTVCAENGLIALLGYPARPAKAPQHAYTVFDLIYINEQGKLVLLNQKDVLDALTHHKDKDRFVPDAVDKGDDKAIQKLVNAIKAWLDSQAAEEQIQTDGSTKKVMGTEAKDLLSKLRKGDKEALSRVRQNVRVDEKFQLDNFDLITWFLVTA</sequence>
<dbReference type="Pfam" id="PF04851">
    <property type="entry name" value="ResIII"/>
    <property type="match status" value="1"/>
</dbReference>
<name>A0A5M9HLJ7_9SPHI</name>
<proteinExistence type="predicted"/>
<dbReference type="PROSITE" id="PS51194">
    <property type="entry name" value="HELICASE_CTER"/>
    <property type="match status" value="1"/>
</dbReference>
<dbReference type="Gene3D" id="3.30.870.10">
    <property type="entry name" value="Endonuclease Chain A"/>
    <property type="match status" value="1"/>
</dbReference>
<protein>
    <submittedName>
        <fullName evidence="4">Helicase</fullName>
    </submittedName>
</protein>
<dbReference type="CDD" id="cd18793">
    <property type="entry name" value="SF2_C_SNF"/>
    <property type="match status" value="1"/>
</dbReference>
<keyword evidence="4" id="KW-0067">ATP-binding</keyword>
<dbReference type="Gene3D" id="3.40.50.300">
    <property type="entry name" value="P-loop containing nucleotide triphosphate hydrolases"/>
    <property type="match status" value="1"/>
</dbReference>
<keyword evidence="4" id="KW-0547">Nucleotide-binding</keyword>
<keyword evidence="5" id="KW-1185">Reference proteome</keyword>
<dbReference type="PROSITE" id="PS51192">
    <property type="entry name" value="HELICASE_ATP_BIND_1"/>
    <property type="match status" value="1"/>
</dbReference>
<evidence type="ECO:0000313" key="4">
    <source>
        <dbReference type="EMBL" id="KAA8485877.1"/>
    </source>
</evidence>
<feature type="domain" description="Helicase ATP-binding" evidence="2">
    <location>
        <begin position="266"/>
        <end position="422"/>
    </location>
</feature>
<dbReference type="SMART" id="SM00487">
    <property type="entry name" value="DEXDc"/>
    <property type="match status" value="1"/>
</dbReference>
<evidence type="ECO:0000256" key="1">
    <source>
        <dbReference type="ARBA" id="ARBA00022801"/>
    </source>
</evidence>
<organism evidence="4 5">
    <name type="scientific">Arcticibacter tournemirensis</name>
    <dbReference type="NCBI Taxonomy" id="699437"/>
    <lineage>
        <taxon>Bacteria</taxon>
        <taxon>Pseudomonadati</taxon>
        <taxon>Bacteroidota</taxon>
        <taxon>Sphingobacteriia</taxon>
        <taxon>Sphingobacteriales</taxon>
        <taxon>Sphingobacteriaceae</taxon>
        <taxon>Arcticibacter</taxon>
    </lineage>
</organism>
<dbReference type="GO" id="GO:0004386">
    <property type="term" value="F:helicase activity"/>
    <property type="evidence" value="ECO:0007669"/>
    <property type="project" value="UniProtKB-KW"/>
</dbReference>
<dbReference type="InterPro" id="IPR027417">
    <property type="entry name" value="P-loop_NTPase"/>
</dbReference>
<dbReference type="RefSeq" id="WP_141816749.1">
    <property type="nucleotide sequence ID" value="NZ_VFPL01000002.1"/>
</dbReference>
<dbReference type="PANTHER" id="PTHR45766:SF6">
    <property type="entry name" value="SWI_SNF-RELATED MATRIX-ASSOCIATED ACTIN-DEPENDENT REGULATOR OF CHROMATIN SUBFAMILY A-LIKE PROTEIN 1"/>
    <property type="match status" value="1"/>
</dbReference>
<dbReference type="GO" id="GO:0031297">
    <property type="term" value="P:replication fork processing"/>
    <property type="evidence" value="ECO:0007669"/>
    <property type="project" value="TreeGrafter"/>
</dbReference>
<dbReference type="GO" id="GO:0003677">
    <property type="term" value="F:DNA binding"/>
    <property type="evidence" value="ECO:0007669"/>
    <property type="project" value="InterPro"/>
</dbReference>
<dbReference type="GO" id="GO:0016787">
    <property type="term" value="F:hydrolase activity"/>
    <property type="evidence" value="ECO:0007669"/>
    <property type="project" value="UniProtKB-KW"/>
</dbReference>
<keyword evidence="1" id="KW-0378">Hydrolase</keyword>
<dbReference type="Proteomes" id="UP000322918">
    <property type="component" value="Unassembled WGS sequence"/>
</dbReference>
<dbReference type="SMART" id="SM00490">
    <property type="entry name" value="HELICc"/>
    <property type="match status" value="1"/>
</dbReference>
<accession>A0A5M9HLJ7</accession>
<dbReference type="InterPro" id="IPR038718">
    <property type="entry name" value="SNF2-like_sf"/>
</dbReference>
<feature type="domain" description="Helicase C-terminal" evidence="3">
    <location>
        <begin position="689"/>
        <end position="932"/>
    </location>
</feature>
<dbReference type="EMBL" id="VWNE01000003">
    <property type="protein sequence ID" value="KAA8485877.1"/>
    <property type="molecule type" value="Genomic_DNA"/>
</dbReference>
<comment type="caution">
    <text evidence="4">The sequence shown here is derived from an EMBL/GenBank/DDBJ whole genome shotgun (WGS) entry which is preliminary data.</text>
</comment>
<evidence type="ECO:0000259" key="2">
    <source>
        <dbReference type="PROSITE" id="PS51192"/>
    </source>
</evidence>
<dbReference type="InterPro" id="IPR001650">
    <property type="entry name" value="Helicase_C-like"/>
</dbReference>
<dbReference type="Pfam" id="PF00271">
    <property type="entry name" value="Helicase_C"/>
    <property type="match status" value="1"/>
</dbReference>
<keyword evidence="4" id="KW-0347">Helicase</keyword>
<dbReference type="PANTHER" id="PTHR45766">
    <property type="entry name" value="DNA ANNEALING HELICASE AND ENDONUCLEASE ZRANB3 FAMILY MEMBER"/>
    <property type="match status" value="1"/>
</dbReference>
<dbReference type="OrthoDB" id="9814088at2"/>
<dbReference type="InterPro" id="IPR049730">
    <property type="entry name" value="SNF2/RAD54-like_C"/>
</dbReference>
<dbReference type="InterPro" id="IPR014001">
    <property type="entry name" value="Helicase_ATP-bd"/>
</dbReference>
<gene>
    <name evidence="4" type="ORF">F1649_02440</name>
</gene>
<dbReference type="AlphaFoldDB" id="A0A5M9HLJ7"/>
<dbReference type="GO" id="GO:0006281">
    <property type="term" value="P:DNA repair"/>
    <property type="evidence" value="ECO:0007669"/>
    <property type="project" value="TreeGrafter"/>
</dbReference>
<dbReference type="InterPro" id="IPR006935">
    <property type="entry name" value="Helicase/UvrB_N"/>
</dbReference>
<dbReference type="SUPFAM" id="SSF52540">
    <property type="entry name" value="P-loop containing nucleoside triphosphate hydrolases"/>
    <property type="match status" value="1"/>
</dbReference>
<evidence type="ECO:0000259" key="3">
    <source>
        <dbReference type="PROSITE" id="PS51194"/>
    </source>
</evidence>
<reference evidence="4 5" key="1">
    <citation type="submission" date="2019-09" db="EMBL/GenBank/DDBJ databases">
        <title>Pararcticibacter amylolyticus gen. nov., sp. nov., isolated from a rottenly hemp rope, and reclassification of Pedobacter tournemirensis as Pararcticibacter tournemirensis comb. nov.</title>
        <authorList>
            <person name="Cai Y."/>
        </authorList>
    </citation>
    <scope>NUCLEOTIDE SEQUENCE [LARGE SCALE GENOMIC DNA]</scope>
    <source>
        <strain evidence="4 5">TF5-37.2-LB10</strain>
    </source>
</reference>